<dbReference type="PANTHER" id="PTHR38463">
    <property type="entry name" value="STRESS RESPONSE PROTEIN YSNF"/>
    <property type="match status" value="1"/>
</dbReference>
<dbReference type="EMBL" id="BAAAYN010000006">
    <property type="protein sequence ID" value="GAA3383799.1"/>
    <property type="molecule type" value="Genomic_DNA"/>
</dbReference>
<dbReference type="InterPro" id="IPR011033">
    <property type="entry name" value="PRC_barrel-like_sf"/>
</dbReference>
<dbReference type="PANTHER" id="PTHR38463:SF1">
    <property type="entry name" value="STRESS RESPONSE PROTEIN YSNF"/>
    <property type="match status" value="1"/>
</dbReference>
<comment type="caution">
    <text evidence="4">The sequence shown here is derived from an EMBL/GenBank/DDBJ whole genome shotgun (WGS) entry which is preliminary data.</text>
</comment>
<dbReference type="InterPro" id="IPR052967">
    <property type="entry name" value="Stress_Response_Assoc"/>
</dbReference>
<feature type="region of interest" description="Disordered" evidence="1">
    <location>
        <begin position="257"/>
        <end position="280"/>
    </location>
</feature>
<dbReference type="Gene3D" id="3.90.50.10">
    <property type="entry name" value="Photosynthetic Reaction Center, subunit H, domain 2"/>
    <property type="match status" value="1"/>
</dbReference>
<keyword evidence="5" id="KW-1185">Reference proteome</keyword>
<dbReference type="Pfam" id="PF09557">
    <property type="entry name" value="DUF2382"/>
    <property type="match status" value="1"/>
</dbReference>
<feature type="domain" description="PRC-barrel" evidence="2">
    <location>
        <begin position="19"/>
        <end position="75"/>
    </location>
</feature>
<feature type="compositionally biased region" description="Basic and acidic residues" evidence="1">
    <location>
        <begin position="162"/>
        <end position="176"/>
    </location>
</feature>
<protein>
    <submittedName>
        <fullName evidence="4">PRC and DUF2382 domain-containing protein</fullName>
    </submittedName>
</protein>
<sequence length="280" mass="30751">MLTKEQLPRVMNATACDPAGDKIGTIAQVYLDEETDQPEFATVRTGMFGTKESFVPLADAEIRGGQVVVHVDKEQVKAAPTMEPEGPAGGLTEEQIDELYRHYHLESPHHAATSDTSDTSAPFGAPMTHGTSTASTASTMPPKPGPGLHATTRRPGAGDAMTRSEERMRVGTRSEETGRVRLRKYVVTEHVQQTVPVSHEEVRLEREPITAANRDAALSGPEITESEHEVVLHAERPVVRTETVPVERVRLAKEKVTDTETVHGEVRKEHIDYDGPERTR</sequence>
<dbReference type="InterPro" id="IPR019060">
    <property type="entry name" value="DUF2382"/>
</dbReference>
<accession>A0ABP6SRM8</accession>
<feature type="domain" description="DUF2382" evidence="3">
    <location>
        <begin position="161"/>
        <end position="272"/>
    </location>
</feature>
<name>A0ABP6SRM8_9ACTN</name>
<gene>
    <name evidence="4" type="ORF">GCM10020369_11100</name>
</gene>
<feature type="region of interest" description="Disordered" evidence="1">
    <location>
        <begin position="108"/>
        <end position="176"/>
    </location>
</feature>
<dbReference type="Pfam" id="PF05239">
    <property type="entry name" value="PRC"/>
    <property type="match status" value="1"/>
</dbReference>
<evidence type="ECO:0000313" key="4">
    <source>
        <dbReference type="EMBL" id="GAA3383799.1"/>
    </source>
</evidence>
<dbReference type="RefSeq" id="WP_345726869.1">
    <property type="nucleotide sequence ID" value="NZ_BAAAYN010000006.1"/>
</dbReference>
<evidence type="ECO:0000259" key="3">
    <source>
        <dbReference type="Pfam" id="PF09557"/>
    </source>
</evidence>
<evidence type="ECO:0000313" key="5">
    <source>
        <dbReference type="Proteomes" id="UP001501676"/>
    </source>
</evidence>
<proteinExistence type="predicted"/>
<evidence type="ECO:0000259" key="2">
    <source>
        <dbReference type="Pfam" id="PF05239"/>
    </source>
</evidence>
<dbReference type="Proteomes" id="UP001501676">
    <property type="component" value="Unassembled WGS sequence"/>
</dbReference>
<evidence type="ECO:0000256" key="1">
    <source>
        <dbReference type="SAM" id="MobiDB-lite"/>
    </source>
</evidence>
<dbReference type="InterPro" id="IPR027275">
    <property type="entry name" value="PRC-brl_dom"/>
</dbReference>
<dbReference type="InterPro" id="IPR014747">
    <property type="entry name" value="Bac_photo_RC_H_C"/>
</dbReference>
<dbReference type="SUPFAM" id="SSF50346">
    <property type="entry name" value="PRC-barrel domain"/>
    <property type="match status" value="1"/>
</dbReference>
<organism evidence="4 5">
    <name type="scientific">Cryptosporangium minutisporangium</name>
    <dbReference type="NCBI Taxonomy" id="113569"/>
    <lineage>
        <taxon>Bacteria</taxon>
        <taxon>Bacillati</taxon>
        <taxon>Actinomycetota</taxon>
        <taxon>Actinomycetes</taxon>
        <taxon>Cryptosporangiales</taxon>
        <taxon>Cryptosporangiaceae</taxon>
        <taxon>Cryptosporangium</taxon>
    </lineage>
</organism>
<reference evidence="5" key="1">
    <citation type="journal article" date="2019" name="Int. J. Syst. Evol. Microbiol.">
        <title>The Global Catalogue of Microorganisms (GCM) 10K type strain sequencing project: providing services to taxonomists for standard genome sequencing and annotation.</title>
        <authorList>
            <consortium name="The Broad Institute Genomics Platform"/>
            <consortium name="The Broad Institute Genome Sequencing Center for Infectious Disease"/>
            <person name="Wu L."/>
            <person name="Ma J."/>
        </authorList>
    </citation>
    <scope>NUCLEOTIDE SEQUENCE [LARGE SCALE GENOMIC DNA]</scope>
    <source>
        <strain evidence="5">JCM 9458</strain>
    </source>
</reference>